<proteinExistence type="predicted"/>
<comment type="caution">
    <text evidence="1">The sequence shown here is derived from an EMBL/GenBank/DDBJ whole genome shotgun (WGS) entry which is preliminary data.</text>
</comment>
<reference evidence="1 2" key="1">
    <citation type="journal article" date="2024" name="BMC Genomics">
        <title>Genome assembly of redclaw crayfish (Cherax quadricarinatus) provides insights into its immune adaptation and hypoxia tolerance.</title>
        <authorList>
            <person name="Liu Z."/>
            <person name="Zheng J."/>
            <person name="Li H."/>
            <person name="Fang K."/>
            <person name="Wang S."/>
            <person name="He J."/>
            <person name="Zhou D."/>
            <person name="Weng S."/>
            <person name="Chi M."/>
            <person name="Gu Z."/>
            <person name="He J."/>
            <person name="Li F."/>
            <person name="Wang M."/>
        </authorList>
    </citation>
    <scope>NUCLEOTIDE SEQUENCE [LARGE SCALE GENOMIC DNA]</scope>
    <source>
        <strain evidence="1">ZL_2023a</strain>
    </source>
</reference>
<accession>A0AAW0W9F0</accession>
<dbReference type="AlphaFoldDB" id="A0AAW0W9F0"/>
<name>A0AAW0W9F0_CHEQU</name>
<dbReference type="EMBL" id="JARKIK010000078">
    <property type="protein sequence ID" value="KAK8726727.1"/>
    <property type="molecule type" value="Genomic_DNA"/>
</dbReference>
<dbReference type="GO" id="GO:0005737">
    <property type="term" value="C:cytoplasm"/>
    <property type="evidence" value="ECO:0007669"/>
    <property type="project" value="TreeGrafter"/>
</dbReference>
<dbReference type="Pfam" id="PF12372">
    <property type="entry name" value="Htt_N-HEAT"/>
    <property type="match status" value="1"/>
</dbReference>
<dbReference type="PANTHER" id="PTHR10170">
    <property type="entry name" value="HUNTINGTON DISEASE PROTEIN"/>
    <property type="match status" value="1"/>
</dbReference>
<dbReference type="InterPro" id="IPR028426">
    <property type="entry name" value="Huntingtin_fam"/>
</dbReference>
<gene>
    <name evidence="1" type="ORF">OTU49_010027</name>
</gene>
<feature type="non-terminal residue" evidence="1">
    <location>
        <position position="1"/>
    </location>
</feature>
<keyword evidence="2" id="KW-1185">Reference proteome</keyword>
<protein>
    <submittedName>
        <fullName evidence="1">Uncharacterized protein</fullName>
    </submittedName>
</protein>
<dbReference type="PANTHER" id="PTHR10170:SF10">
    <property type="entry name" value="HUNTINGTIN"/>
    <property type="match status" value="1"/>
</dbReference>
<dbReference type="Proteomes" id="UP001445076">
    <property type="component" value="Unassembled WGS sequence"/>
</dbReference>
<organism evidence="1 2">
    <name type="scientific">Cherax quadricarinatus</name>
    <name type="common">Australian red claw crayfish</name>
    <dbReference type="NCBI Taxonomy" id="27406"/>
    <lineage>
        <taxon>Eukaryota</taxon>
        <taxon>Metazoa</taxon>
        <taxon>Ecdysozoa</taxon>
        <taxon>Arthropoda</taxon>
        <taxon>Crustacea</taxon>
        <taxon>Multicrustacea</taxon>
        <taxon>Malacostraca</taxon>
        <taxon>Eumalacostraca</taxon>
        <taxon>Eucarida</taxon>
        <taxon>Decapoda</taxon>
        <taxon>Pleocyemata</taxon>
        <taxon>Astacidea</taxon>
        <taxon>Parastacoidea</taxon>
        <taxon>Parastacidae</taxon>
        <taxon>Cherax</taxon>
    </lineage>
</organism>
<evidence type="ECO:0000313" key="2">
    <source>
        <dbReference type="Proteomes" id="UP001445076"/>
    </source>
</evidence>
<evidence type="ECO:0000313" key="1">
    <source>
        <dbReference type="EMBL" id="KAK8726727.1"/>
    </source>
</evidence>
<feature type="non-terminal residue" evidence="1">
    <location>
        <position position="253"/>
    </location>
</feature>
<dbReference type="InterPro" id="IPR024613">
    <property type="entry name" value="Huntingtin_N_HEAT_rpt-2"/>
</dbReference>
<sequence>LVPEIMSSGDLIHKVASSLVHSGCLKGDKEDLGNNPQSLQHWSCRGLPSLPVAPLHRLFTVRNITPPECHGSAQGPAASQVSHSLSRLIYAFTTHLMSTNSKFLMLGCVETLSQLSEKYPPALYPSAWGCHITPVQSSENKMHTGLITHVLSLAGESPFAGDLNVQQNILTIASNILAGIAIEVLRQGREDVVGAKAPWAFLGASQVTAVAECVVQHILRILCVYTHVLEDILPGSRPTLAPLTPQSTLSPIK</sequence>